<protein>
    <submittedName>
        <fullName evidence="2">Uncharacterized protein</fullName>
    </submittedName>
</protein>
<dbReference type="EMBL" id="JBBWRZ010000012">
    <property type="protein sequence ID" value="KAK8224603.1"/>
    <property type="molecule type" value="Genomic_DNA"/>
</dbReference>
<dbReference type="Proteomes" id="UP001492380">
    <property type="component" value="Unassembled WGS sequence"/>
</dbReference>
<accession>A0ABR1YAY7</accession>
<evidence type="ECO:0000256" key="1">
    <source>
        <dbReference type="SAM" id="MobiDB-lite"/>
    </source>
</evidence>
<reference evidence="2 3" key="1">
    <citation type="submission" date="2024-04" db="EMBL/GenBank/DDBJ databases">
        <title>Phyllosticta paracitricarpa is synonymous to the EU quarantine fungus P. citricarpa based on phylogenomic analyses.</title>
        <authorList>
            <consortium name="Lawrence Berkeley National Laboratory"/>
            <person name="Van Ingen-Buijs V.A."/>
            <person name="Van Westerhoven A.C."/>
            <person name="Haridas S."/>
            <person name="Skiadas P."/>
            <person name="Martin F."/>
            <person name="Groenewald J.Z."/>
            <person name="Crous P.W."/>
            <person name="Seidl M.F."/>
        </authorList>
    </citation>
    <scope>NUCLEOTIDE SEQUENCE [LARGE SCALE GENOMIC DNA]</scope>
    <source>
        <strain evidence="2 3">CBS 123374</strain>
    </source>
</reference>
<comment type="caution">
    <text evidence="2">The sequence shown here is derived from an EMBL/GenBank/DDBJ whole genome shotgun (WGS) entry which is preliminary data.</text>
</comment>
<feature type="region of interest" description="Disordered" evidence="1">
    <location>
        <begin position="147"/>
        <end position="179"/>
    </location>
</feature>
<keyword evidence="3" id="KW-1185">Reference proteome</keyword>
<organism evidence="2 3">
    <name type="scientific">Phyllosticta capitalensis</name>
    <dbReference type="NCBI Taxonomy" id="121624"/>
    <lineage>
        <taxon>Eukaryota</taxon>
        <taxon>Fungi</taxon>
        <taxon>Dikarya</taxon>
        <taxon>Ascomycota</taxon>
        <taxon>Pezizomycotina</taxon>
        <taxon>Dothideomycetes</taxon>
        <taxon>Dothideomycetes incertae sedis</taxon>
        <taxon>Botryosphaeriales</taxon>
        <taxon>Phyllostictaceae</taxon>
        <taxon>Phyllosticta</taxon>
    </lineage>
</organism>
<evidence type="ECO:0000313" key="2">
    <source>
        <dbReference type="EMBL" id="KAK8224603.1"/>
    </source>
</evidence>
<proteinExistence type="predicted"/>
<evidence type="ECO:0000313" key="3">
    <source>
        <dbReference type="Proteomes" id="UP001492380"/>
    </source>
</evidence>
<feature type="compositionally biased region" description="Basic residues" evidence="1">
    <location>
        <begin position="155"/>
        <end position="174"/>
    </location>
</feature>
<gene>
    <name evidence="2" type="ORF">HDK90DRAFT_86072</name>
</gene>
<name>A0ABR1YAY7_9PEZI</name>
<sequence>MCVGRPSRSGAGTCLRFEALSLPPFSCEALIFSVCCLLSASYLLVHWFDGVCRQHIDCREGPCLDRWPSKPSRLSPVVWFNVQRLSEPSFFTGTVPVQVVAAKNNASDHTPPPPRSFSLSGPNMHTLADVHGKVSFRSLKSSHVGYLGSAGGGSGKKKKKRQNTCKVSPRRRRVGDKQHPSRIHLIPIIIIPAPPPAA</sequence>